<sequence length="341" mass="37712">MAKLTTASVLAFERNLDVSDGVFSQYDSKNDSKNSSAKAGIIAVRTKSVRGTISNRLKNAVADNPAKLDAEIQKANLQTVDVAMLDHTNNMLKVHFTCKVLPFDGAPCVCNNQDYQERIKSVVHEYLSEQGVDELARRYAANIINGRWLWRNRMGSETVEITVRCTINGQTKSVTVADARTLSLQHFEDNSDELQTVAGWVAAGLRGDEFIMMQVEARAKVGYGQEVYPSQELVLDTGKAKSKVLYMVDECTGQAGMHSQKINNAIRTIDTWYGADIHGPIAIEPYGAVTTLGTAFRQPKQDFYSLLDNWVLKNQKPAIEQQHYVMAVLIRGGVFGASGKE</sequence>
<dbReference type="AlphaFoldDB" id="A0A2H9T5Y1"/>
<name>A0A2H9T5Y1_9ZZZZ</name>
<gene>
    <name evidence="1" type="primary">csy3</name>
    <name evidence="1" type="ORF">CI610_02432</name>
</gene>
<accession>A0A2H9T5Y1</accession>
<protein>
    <submittedName>
        <fullName evidence="1">CRISPR-associated protein Csy3</fullName>
    </submittedName>
</protein>
<proteinExistence type="predicted"/>
<dbReference type="InterPro" id="IPR013399">
    <property type="entry name" value="CRISPR-assoc_prot_Csy3"/>
</dbReference>
<reference evidence="1" key="1">
    <citation type="journal article" date="2017" name="Appl. Environ. Microbiol.">
        <title>Molecular characterization of an Endozoicomonas-like organism causing infection in king scallop Pecten maximus L.</title>
        <authorList>
            <person name="Cano I."/>
            <person name="van Aerle R."/>
            <person name="Ross S."/>
            <person name="Verner-Jeffreys D.W."/>
            <person name="Paley R.K."/>
            <person name="Rimmer G."/>
            <person name="Ryder D."/>
            <person name="Hooper P."/>
            <person name="Stone D."/>
            <person name="Feist S.W."/>
        </authorList>
    </citation>
    <scope>NUCLEOTIDE SEQUENCE</scope>
</reference>
<dbReference type="NCBIfam" id="TIGR02566">
    <property type="entry name" value="cas_Csy3"/>
    <property type="match status" value="1"/>
</dbReference>
<dbReference type="EMBL" id="NSIT01000149">
    <property type="protein sequence ID" value="PJE78627.1"/>
    <property type="molecule type" value="Genomic_DNA"/>
</dbReference>
<dbReference type="CDD" id="cd09737">
    <property type="entry name" value="Csy3_I-F"/>
    <property type="match status" value="1"/>
</dbReference>
<evidence type="ECO:0000313" key="1">
    <source>
        <dbReference type="EMBL" id="PJE78627.1"/>
    </source>
</evidence>
<organism evidence="1">
    <name type="scientific">invertebrate metagenome</name>
    <dbReference type="NCBI Taxonomy" id="1711999"/>
    <lineage>
        <taxon>unclassified sequences</taxon>
        <taxon>metagenomes</taxon>
        <taxon>organismal metagenomes</taxon>
    </lineage>
</organism>
<dbReference type="Pfam" id="PF09615">
    <property type="entry name" value="Cas_Csy3"/>
    <property type="match status" value="1"/>
</dbReference>
<comment type="caution">
    <text evidence="1">The sequence shown here is derived from an EMBL/GenBank/DDBJ whole genome shotgun (WGS) entry which is preliminary data.</text>
</comment>